<keyword evidence="1" id="KW-0732">Signal</keyword>
<evidence type="ECO:0000313" key="3">
    <source>
        <dbReference type="Proteomes" id="UP001236303"/>
    </source>
</evidence>
<reference evidence="2" key="1">
    <citation type="submission" date="2023-05" db="EMBL/GenBank/DDBJ databases">
        <title>Cataloging the Phylogenetic Diversity of Human Bladder Bacteria.</title>
        <authorList>
            <person name="Du J."/>
        </authorList>
    </citation>
    <scope>NUCLEOTIDE SEQUENCE</scope>
    <source>
        <strain evidence="2">UMB1050</strain>
    </source>
</reference>
<comment type="caution">
    <text evidence="2">The sequence shown here is derived from an EMBL/GenBank/DDBJ whole genome shotgun (WGS) entry which is preliminary data.</text>
</comment>
<dbReference type="EMBL" id="JASOPA010000002">
    <property type="protein sequence ID" value="MDK7242113.1"/>
    <property type="molecule type" value="Genomic_DNA"/>
</dbReference>
<protein>
    <recommendedName>
        <fullName evidence="4">DUF4148 domain-containing protein</fullName>
    </recommendedName>
</protein>
<feature type="signal peptide" evidence="1">
    <location>
        <begin position="1"/>
        <end position="21"/>
    </location>
</feature>
<sequence length="163" mass="17751">MKKQITAAMMILTMITAPAMANSMENQAFENQVFHTQADTPMELAELSQEEMKETEGAMAPLVALGYLTRIGTFVAARYATPRVAASLLRNGSYQAAHVARANQAKNLAAQVHGRNNILRHGPSGHANGTVNYSHYQAAKPNLNLSSSRAHIFYGRQLAKTPK</sequence>
<dbReference type="RefSeq" id="WP_285070490.1">
    <property type="nucleotide sequence ID" value="NZ_JASOPA010000002.1"/>
</dbReference>
<dbReference type="Proteomes" id="UP001236303">
    <property type="component" value="Unassembled WGS sequence"/>
</dbReference>
<gene>
    <name evidence="2" type="ORF">QP451_03550</name>
</gene>
<feature type="chain" id="PRO_5043992351" description="DUF4148 domain-containing protein" evidence="1">
    <location>
        <begin position="22"/>
        <end position="163"/>
    </location>
</feature>
<organism evidence="2 3">
    <name type="scientific">Neisseria subflava</name>
    <dbReference type="NCBI Taxonomy" id="28449"/>
    <lineage>
        <taxon>Bacteria</taxon>
        <taxon>Pseudomonadati</taxon>
        <taxon>Pseudomonadota</taxon>
        <taxon>Betaproteobacteria</taxon>
        <taxon>Neisseriales</taxon>
        <taxon>Neisseriaceae</taxon>
        <taxon>Neisseria</taxon>
    </lineage>
</organism>
<evidence type="ECO:0000256" key="1">
    <source>
        <dbReference type="SAM" id="SignalP"/>
    </source>
</evidence>
<proteinExistence type="predicted"/>
<name>A0AAW6Y7V9_NEISU</name>
<evidence type="ECO:0000313" key="2">
    <source>
        <dbReference type="EMBL" id="MDK7242113.1"/>
    </source>
</evidence>
<evidence type="ECO:0008006" key="4">
    <source>
        <dbReference type="Google" id="ProtNLM"/>
    </source>
</evidence>
<dbReference type="AlphaFoldDB" id="A0AAW6Y7V9"/>
<accession>A0AAW6Y7V9</accession>